<feature type="region of interest" description="Disordered" evidence="1">
    <location>
        <begin position="1"/>
        <end position="214"/>
    </location>
</feature>
<reference evidence="3" key="1">
    <citation type="submission" date="2025-08" db="UniProtKB">
        <authorList>
            <consortium name="RefSeq"/>
        </authorList>
    </citation>
    <scope>IDENTIFICATION</scope>
</reference>
<dbReference type="GeneID" id="117538621"/>
<name>A0A6P8T996_GYMAC</name>
<keyword evidence="2" id="KW-1185">Reference proteome</keyword>
<protein>
    <submittedName>
        <fullName evidence="3">DNA ligase 1-like</fullName>
    </submittedName>
</protein>
<dbReference type="RefSeq" id="XP_034060379.1">
    <property type="nucleotide sequence ID" value="XM_034204488.1"/>
</dbReference>
<feature type="compositionally biased region" description="Basic and acidic residues" evidence="1">
    <location>
        <begin position="12"/>
        <end position="26"/>
    </location>
</feature>
<dbReference type="InParanoid" id="A0A6P8T996"/>
<gene>
    <name evidence="3" type="primary">LOC117538621</name>
</gene>
<dbReference type="KEGG" id="gacu:117538621"/>
<accession>A0A6P8T996</accession>
<sequence length="214" mass="23181">MQRSIASFFQPKGKDVQKKTSNEAVKKPSKSPLKAQNGVQEADSPVKKVVKRSRQILDSDDDEEAPVVKEQAAPIGDKEAPAKPQKKDDVFKAVPTPMSPPPAPATSKTPATPTTPVTPVTPAMTPMTPATSTSPGTPSTPNSISPSGLVKRTTARKMFPKRKLDESGSESPKDESEAKEEPGQKHKRPRVESPGNTDEPWREEAKEERVEKGR</sequence>
<dbReference type="AlphaFoldDB" id="A0A6P8T996"/>
<proteinExistence type="predicted"/>
<dbReference type="Proteomes" id="UP000515161">
    <property type="component" value="Unplaced"/>
</dbReference>
<evidence type="ECO:0000313" key="2">
    <source>
        <dbReference type="Proteomes" id="UP000515161"/>
    </source>
</evidence>
<evidence type="ECO:0000256" key="1">
    <source>
        <dbReference type="SAM" id="MobiDB-lite"/>
    </source>
</evidence>
<feature type="compositionally biased region" description="Low complexity" evidence="1">
    <location>
        <begin position="105"/>
        <end position="147"/>
    </location>
</feature>
<feature type="compositionally biased region" description="Basic and acidic residues" evidence="1">
    <location>
        <begin position="162"/>
        <end position="184"/>
    </location>
</feature>
<feature type="compositionally biased region" description="Basic and acidic residues" evidence="1">
    <location>
        <begin position="76"/>
        <end position="91"/>
    </location>
</feature>
<organism evidence="2 3">
    <name type="scientific">Gymnodraco acuticeps</name>
    <name type="common">Antarctic dragonfish</name>
    <dbReference type="NCBI Taxonomy" id="8218"/>
    <lineage>
        <taxon>Eukaryota</taxon>
        <taxon>Metazoa</taxon>
        <taxon>Chordata</taxon>
        <taxon>Craniata</taxon>
        <taxon>Vertebrata</taxon>
        <taxon>Euteleostomi</taxon>
        <taxon>Actinopterygii</taxon>
        <taxon>Neopterygii</taxon>
        <taxon>Teleostei</taxon>
        <taxon>Neoteleostei</taxon>
        <taxon>Acanthomorphata</taxon>
        <taxon>Eupercaria</taxon>
        <taxon>Perciformes</taxon>
        <taxon>Notothenioidei</taxon>
        <taxon>Bathydraconidae</taxon>
        <taxon>Gymnodraco</taxon>
    </lineage>
</organism>
<dbReference type="OrthoDB" id="8946775at2759"/>
<feature type="compositionally biased region" description="Basic and acidic residues" evidence="1">
    <location>
        <begin position="199"/>
        <end position="214"/>
    </location>
</feature>
<evidence type="ECO:0000313" key="3">
    <source>
        <dbReference type="RefSeq" id="XP_034060379.1"/>
    </source>
</evidence>